<dbReference type="OrthoDB" id="5432778at2"/>
<dbReference type="EMBL" id="FNJI01000007">
    <property type="protein sequence ID" value="SDO87364.1"/>
    <property type="molecule type" value="Genomic_DNA"/>
</dbReference>
<feature type="transmembrane region" description="Helical" evidence="1">
    <location>
        <begin position="29"/>
        <end position="53"/>
    </location>
</feature>
<proteinExistence type="predicted"/>
<sequence>MKTRASIVKNVTGSATETRADEQVMKVSAVTIALGSCLIGLWSVASLVSGMIASGGPIAFVKYWFKAVLG</sequence>
<organism evidence="2 3">
    <name type="scientific">Desulforhopalus singaporensis</name>
    <dbReference type="NCBI Taxonomy" id="91360"/>
    <lineage>
        <taxon>Bacteria</taxon>
        <taxon>Pseudomonadati</taxon>
        <taxon>Thermodesulfobacteriota</taxon>
        <taxon>Desulfobulbia</taxon>
        <taxon>Desulfobulbales</taxon>
        <taxon>Desulfocapsaceae</taxon>
        <taxon>Desulforhopalus</taxon>
    </lineage>
</organism>
<dbReference type="RefSeq" id="WP_092220845.1">
    <property type="nucleotide sequence ID" value="NZ_FNJI01000007.1"/>
</dbReference>
<evidence type="ECO:0000313" key="2">
    <source>
        <dbReference type="EMBL" id="SDO87364.1"/>
    </source>
</evidence>
<keyword evidence="3" id="KW-1185">Reference proteome</keyword>
<evidence type="ECO:0000313" key="3">
    <source>
        <dbReference type="Proteomes" id="UP000199073"/>
    </source>
</evidence>
<reference evidence="2 3" key="1">
    <citation type="submission" date="2016-10" db="EMBL/GenBank/DDBJ databases">
        <authorList>
            <person name="de Groot N.N."/>
        </authorList>
    </citation>
    <scope>NUCLEOTIDE SEQUENCE [LARGE SCALE GENOMIC DNA]</scope>
    <source>
        <strain evidence="2 3">DSM 12130</strain>
    </source>
</reference>
<keyword evidence="1" id="KW-0472">Membrane</keyword>
<dbReference type="AlphaFoldDB" id="A0A1H0N3R6"/>
<keyword evidence="1" id="KW-1133">Transmembrane helix</keyword>
<gene>
    <name evidence="2" type="ORF">SAMN05660330_01235</name>
</gene>
<evidence type="ECO:0000256" key="1">
    <source>
        <dbReference type="SAM" id="Phobius"/>
    </source>
</evidence>
<name>A0A1H0N3R6_9BACT</name>
<protein>
    <submittedName>
        <fullName evidence="2">Uncharacterized protein</fullName>
    </submittedName>
</protein>
<keyword evidence="1" id="KW-0812">Transmembrane</keyword>
<dbReference type="Proteomes" id="UP000199073">
    <property type="component" value="Unassembled WGS sequence"/>
</dbReference>
<accession>A0A1H0N3R6</accession>